<evidence type="ECO:0000256" key="4">
    <source>
        <dbReference type="SAM" id="SignalP"/>
    </source>
</evidence>
<feature type="region of interest" description="Disordered" evidence="3">
    <location>
        <begin position="1495"/>
        <end position="1544"/>
    </location>
</feature>
<organism evidence="6">
    <name type="scientific">Neodiprion lecontei</name>
    <name type="common">Redheaded pine sawfly</name>
    <dbReference type="NCBI Taxonomy" id="441921"/>
    <lineage>
        <taxon>Eukaryota</taxon>
        <taxon>Metazoa</taxon>
        <taxon>Ecdysozoa</taxon>
        <taxon>Arthropoda</taxon>
        <taxon>Hexapoda</taxon>
        <taxon>Insecta</taxon>
        <taxon>Pterygota</taxon>
        <taxon>Neoptera</taxon>
        <taxon>Endopterygota</taxon>
        <taxon>Hymenoptera</taxon>
        <taxon>Tenthredinoidea</taxon>
        <taxon>Diprionidae</taxon>
        <taxon>Diprioninae</taxon>
        <taxon>Neodiprion</taxon>
    </lineage>
</organism>
<feature type="region of interest" description="Disordered" evidence="3">
    <location>
        <begin position="1601"/>
        <end position="1627"/>
    </location>
</feature>
<proteinExistence type="inferred from homology"/>
<dbReference type="InterPro" id="IPR017853">
    <property type="entry name" value="GH"/>
</dbReference>
<dbReference type="GeneID" id="107224852"/>
<feature type="compositionally biased region" description="Basic residues" evidence="3">
    <location>
        <begin position="872"/>
        <end position="887"/>
    </location>
</feature>
<feature type="region of interest" description="Disordered" evidence="3">
    <location>
        <begin position="1801"/>
        <end position="1826"/>
    </location>
</feature>
<feature type="region of interest" description="Disordered" evidence="3">
    <location>
        <begin position="493"/>
        <end position="544"/>
    </location>
</feature>
<evidence type="ECO:0000256" key="2">
    <source>
        <dbReference type="SAM" id="Coils"/>
    </source>
</evidence>
<feature type="compositionally biased region" description="Basic and acidic residues" evidence="3">
    <location>
        <begin position="597"/>
        <end position="617"/>
    </location>
</feature>
<feature type="coiled-coil region" evidence="2">
    <location>
        <begin position="2052"/>
        <end position="2083"/>
    </location>
</feature>
<dbReference type="GO" id="GO:0031012">
    <property type="term" value="C:extracellular matrix"/>
    <property type="evidence" value="ECO:0007669"/>
    <property type="project" value="TreeGrafter"/>
</dbReference>
<feature type="region of interest" description="Disordered" evidence="3">
    <location>
        <begin position="561"/>
        <end position="617"/>
    </location>
</feature>
<feature type="compositionally biased region" description="Polar residues" evidence="3">
    <location>
        <begin position="1657"/>
        <end position="1672"/>
    </location>
</feature>
<reference evidence="6" key="1">
    <citation type="submission" date="2025-08" db="UniProtKB">
        <authorList>
            <consortium name="RefSeq"/>
        </authorList>
    </citation>
    <scope>IDENTIFICATION</scope>
    <source>
        <tissue evidence="6">Thorax and Abdomen</tissue>
    </source>
</reference>
<feature type="compositionally biased region" description="Low complexity" evidence="3">
    <location>
        <begin position="1208"/>
        <end position="1223"/>
    </location>
</feature>
<feature type="compositionally biased region" description="Basic and acidic residues" evidence="3">
    <location>
        <begin position="1741"/>
        <end position="1750"/>
    </location>
</feature>
<feature type="region of interest" description="Disordered" evidence="3">
    <location>
        <begin position="1922"/>
        <end position="1941"/>
    </location>
</feature>
<comment type="similarity">
    <text evidence="1">Belongs to the glycosyl hydrolase 79 family.</text>
</comment>
<feature type="compositionally biased region" description="Polar residues" evidence="3">
    <location>
        <begin position="1242"/>
        <end position="1255"/>
    </location>
</feature>
<evidence type="ECO:0000313" key="5">
    <source>
        <dbReference type="Proteomes" id="UP000829291"/>
    </source>
</evidence>
<dbReference type="OrthoDB" id="726732at2759"/>
<feature type="coiled-coil region" evidence="2">
    <location>
        <begin position="1416"/>
        <end position="1461"/>
    </location>
</feature>
<dbReference type="Gene3D" id="3.20.20.80">
    <property type="entry name" value="Glycosidases"/>
    <property type="match status" value="1"/>
</dbReference>
<feature type="compositionally biased region" description="Acidic residues" evidence="3">
    <location>
        <begin position="1142"/>
        <end position="1151"/>
    </location>
</feature>
<feature type="compositionally biased region" description="Basic and acidic residues" evidence="3">
    <location>
        <begin position="937"/>
        <end position="947"/>
    </location>
</feature>
<evidence type="ECO:0000313" key="6">
    <source>
        <dbReference type="RefSeq" id="XP_015520553.2"/>
    </source>
</evidence>
<feature type="region of interest" description="Disordered" evidence="3">
    <location>
        <begin position="1315"/>
        <end position="1349"/>
    </location>
</feature>
<dbReference type="Proteomes" id="UP000829291">
    <property type="component" value="Chromosome 3"/>
</dbReference>
<feature type="compositionally biased region" description="Polar residues" evidence="3">
    <location>
        <begin position="1495"/>
        <end position="1505"/>
    </location>
</feature>
<evidence type="ECO:0000256" key="3">
    <source>
        <dbReference type="SAM" id="MobiDB-lite"/>
    </source>
</evidence>
<sequence length="2240" mass="254615">MIGKELALIILQLVTLLAKCGSCQDLLMNVNTKKVLAFTSDKFLSLTFDPAVLLTGDVLASSTERITNMAKGLAPGYVRLAGPRSNLYNFERSLFPRTRFEDSDLTFSEAHWVLVQQWAQRAGLDVVSCLTPQRIENEDQVAAWDPRNSLDLISFSDHMGYNMSWQLGYECQTRCDISGSDLGKDVARLRNMLGAFPRYANSIIAGPDIVSLRGKQQHQFIQDYLNSAGSALSVITWHPDFAGIAVDSDGVALQTDTLATDKDLLYKAMGRTIAKKPLWIAESKPEECKQQFLGALVWARRLGSAAKLGVQVIMRQPDASHILQPTPDYWVSVLHKMLVGREVLDAKLTLGNKTHLHFFCQCTKPSAKYDKGAVTIFGLNLTPGKVVVSLKGLKVKTLHKYILMPGYDTENRMFAETVLLNNQPLNLVNGKDLPEINPTVTNLGKNVAIKLPSGGIGFWVIPGARVKTCLGHEDELGDKNQLLKKLTKKLEEPDALDENTGHEVEEDQDFEADSTEDIKSILKSKKMKKRKHRHSDETEDEERRFKRLDPKKELEKLEKLLRRNTNSEDKKSSHLRGRVGLSMFDNGGNDGTEEDGRENTSEDRNGGLMRLKNEKNDSAEEIRAKLEEYKKKLKQYEMREKNLGEKRVEQTNRASYSHDELPITDIDTQKALEALALISRVETAMREQETPSKVKVPGQLQMVASDIGEQVMVDELQKTEKTKRTADPEAFGKLYQFLVNTGQPDKIHKREVEGNSRRKRDLEKLLGDDPLGLRKEGLFKKRLKSDDAKEKRLERRIRKKEKDVDMGLKKDLTIPRHADSNENNFFGFPELKPIENFPEGDLFVEEGKSEEEKSHDYDYVKDDDDEEQNANKRNHAKRRKVKKHQRKPAVDETWIDEPNSKLYYAPNEYFENFNQPPVTIKTQWKDYGELWEPESLQQREEQPKFQENDATGEAVIRRAHIDEKTDKKAKEKAVKKLINYYDNAGVEKPRAKGGRTGFKSQAQQKIGKPAMKPKPEPPVEESTVKLLEPEDEYDDSTDPGSMQFVSSKAEDYSQEDYEDDVEDVGSKKRTKRKLANLDDEAFGQEMISEDAANSRDCKCRVIRGNRYPVCKNCRRAVRRGREAAEIVSEEKDDSASTPASDLSEELNESASDELPQSLNSSNEALENVSERVSETSEVSLTESDAADSNEETLKNAETEDLNAEPDISTSPSPSSTPASVTVVENEEIEPPQPTPSPMLEMPQTNDSDCQLSATEKPSEPEIVTENGNEVGSPADTGKDTAVLILSDKTTNLSELEAENEKNPVEADVQAKRQVGEVTETKTESQSATKISLGTGTNLGSGVKSSKLEPKLKDRVELKMKSDSKPVLKTDFTKNKMVLNTEALAALLKESESKKSEVMKALEASAKLKSVDPKKYVDYQKKRAEKLESLKDKLKDRKVKILQQYRQELVEALSKCDDEVERNLKRRQIWEDFAQKDEFQDFVDKDKLDYLMTNRPVNYEQSGEQNESVEEEDRRYYPEVDLVQPLRNPRQQKIPRNSYYSPSMSDSLDTVPIMANAQPLQSSRYDNGDSYYAIVESLENPKILHRQNFGYGDSGYGFDDYRQGNRQFYMPSGNQQQPGLRQYPRNDQDQYTIPQQPFQQFNDGVQSDYQTYDDYISSENAGSFYSDGSPSEETYNRDVRRAVPTPVELAEYQSRQSFGPQKREQDLVYKKKVSVVLVPESRQKSATQVIGEPIEFYTSVGDVKESPKKSNDINAPNQDDQGDETYESEDGLRVPQARPESPCVNGNCGSRARGDIAMELGEPQGSHEEVQLENNSDKEHRRNGRNLISQKKLTVDEPAFKMTPVESERDLAAVRKERGTDENKSQYICLREDSGEDDSAGEEERTLFKLVKNGDYYEAVPVAVVPEDLSASRQRKMYRRIARQNEKVRNKRRKFSDDDFTDDDMNYHVRREAYSSRRPEELLPGSSSRSQVMLEDSNYRSIGDEMNRVEVGQRLSPDEYELLMMIPVKKTGRMLKRSRREIGDNVIDRSGNYEDMSYLWDDIVDGEQNEAKLQEYIAEKENIVREFQNAQANLNKYLKKLEAMRDPVQLQKFERIITNLGSHDHEEMSLITQDEQQRIQLAEYLKQEILNKVRGFDAYRGESTTPGCETSTPISLFDAAMPKIESTINDKLVKVGNLTESLEDFINEFDKKSEDNSTASSNETSSAKNEKISYNIFNTALSNVKKFFEFLTGVNLIFRRH</sequence>
<feature type="region of interest" description="Disordered" evidence="3">
    <location>
        <begin position="830"/>
        <end position="893"/>
    </location>
</feature>
<dbReference type="GO" id="GO:0005615">
    <property type="term" value="C:extracellular space"/>
    <property type="evidence" value="ECO:0007669"/>
    <property type="project" value="TreeGrafter"/>
</dbReference>
<dbReference type="SUPFAM" id="SSF51445">
    <property type="entry name" value="(Trans)glycosidases"/>
    <property type="match status" value="1"/>
</dbReference>
<feature type="compositionally biased region" description="Basic and acidic residues" evidence="3">
    <location>
        <begin position="845"/>
        <end position="860"/>
    </location>
</feature>
<feature type="compositionally biased region" description="Acidic residues" evidence="3">
    <location>
        <begin position="504"/>
        <end position="515"/>
    </location>
</feature>
<gene>
    <name evidence="6" type="primary">LOC107224852</name>
</gene>
<keyword evidence="5" id="KW-1185">Reference proteome</keyword>
<feature type="chain" id="PRO_5045153362" evidence="4">
    <location>
        <begin position="23"/>
        <end position="2240"/>
    </location>
</feature>
<dbReference type="InParanoid" id="A0A6J0C251"/>
<feature type="compositionally biased region" description="Polar residues" evidence="3">
    <location>
        <begin position="1528"/>
        <end position="1544"/>
    </location>
</feature>
<feature type="region of interest" description="Disordered" evidence="3">
    <location>
        <begin position="933"/>
        <end position="954"/>
    </location>
</feature>
<keyword evidence="2" id="KW-0175">Coiled coil</keyword>
<feature type="compositionally biased region" description="Polar residues" evidence="3">
    <location>
        <begin position="1154"/>
        <end position="1164"/>
    </location>
</feature>
<feature type="region of interest" description="Disordered" evidence="3">
    <location>
        <begin position="1118"/>
        <end position="1278"/>
    </location>
</feature>
<dbReference type="InterPro" id="IPR005199">
    <property type="entry name" value="Glyco_hydro_79"/>
</dbReference>
<protein>
    <submittedName>
        <fullName evidence="6">Uncharacterized protein LOC107224852</fullName>
    </submittedName>
</protein>
<feature type="compositionally biased region" description="Polar residues" evidence="3">
    <location>
        <begin position="1323"/>
        <end position="1343"/>
    </location>
</feature>
<feature type="region of interest" description="Disordered" evidence="3">
    <location>
        <begin position="986"/>
        <end position="1074"/>
    </location>
</feature>
<feature type="compositionally biased region" description="Basic residues" evidence="3">
    <location>
        <begin position="522"/>
        <end position="533"/>
    </location>
</feature>
<feature type="region of interest" description="Disordered" evidence="3">
    <location>
        <begin position="1740"/>
        <end position="1789"/>
    </location>
</feature>
<feature type="compositionally biased region" description="Acidic residues" evidence="3">
    <location>
        <begin position="1759"/>
        <end position="1768"/>
    </location>
</feature>
<dbReference type="GO" id="GO:0016020">
    <property type="term" value="C:membrane"/>
    <property type="evidence" value="ECO:0007669"/>
    <property type="project" value="InterPro"/>
</dbReference>
<feature type="compositionally biased region" description="Acidic residues" evidence="3">
    <location>
        <begin position="1052"/>
        <end position="1063"/>
    </location>
</feature>
<feature type="compositionally biased region" description="Basic and acidic residues" evidence="3">
    <location>
        <begin position="1804"/>
        <end position="1819"/>
    </location>
</feature>
<feature type="region of interest" description="Disordered" evidence="3">
    <location>
        <begin position="1657"/>
        <end position="1676"/>
    </location>
</feature>
<dbReference type="RefSeq" id="XP_015520553.2">
    <property type="nucleotide sequence ID" value="XM_015665067.2"/>
</dbReference>
<accession>A0A6J0C251</accession>
<dbReference type="KEGG" id="nlo:107224852"/>
<dbReference type="GO" id="GO:0016798">
    <property type="term" value="F:hydrolase activity, acting on glycosyl bonds"/>
    <property type="evidence" value="ECO:0007669"/>
    <property type="project" value="InterPro"/>
</dbReference>
<name>A0A6J0C251_NEOLC</name>
<dbReference type="PANTHER" id="PTHR46145">
    <property type="entry name" value="HEPARANASE"/>
    <property type="match status" value="1"/>
</dbReference>
<keyword evidence="4" id="KW-0732">Signal</keyword>
<dbReference type="PANTHER" id="PTHR46145:SF4">
    <property type="entry name" value="HEPARANASE"/>
    <property type="match status" value="1"/>
</dbReference>
<feature type="compositionally biased region" description="Basic and acidic residues" evidence="3">
    <location>
        <begin position="561"/>
        <end position="572"/>
    </location>
</feature>
<feature type="signal peptide" evidence="4">
    <location>
        <begin position="1"/>
        <end position="22"/>
    </location>
</feature>
<dbReference type="Pfam" id="PF03662">
    <property type="entry name" value="Glyco_hydro_79n"/>
    <property type="match status" value="1"/>
</dbReference>
<evidence type="ECO:0000256" key="1">
    <source>
        <dbReference type="ARBA" id="ARBA00009800"/>
    </source>
</evidence>